<evidence type="ECO:0000313" key="4">
    <source>
        <dbReference type="Proteomes" id="UP001176940"/>
    </source>
</evidence>
<dbReference type="PANTHER" id="PTHR15502">
    <property type="entry name" value="CALCINEURIN-BINDING PROTEIN CABIN 1-RELATED"/>
    <property type="match status" value="1"/>
</dbReference>
<proteinExistence type="predicted"/>
<evidence type="ECO:0000256" key="1">
    <source>
        <dbReference type="ARBA" id="ARBA00004123"/>
    </source>
</evidence>
<evidence type="ECO:0000256" key="2">
    <source>
        <dbReference type="ARBA" id="ARBA00023242"/>
    </source>
</evidence>
<sequence length="181" mass="20869">LRILLKELALSTKEDNHPFKEEFETALEQCFYCLYGYPSKKSKARYLEEHSVQPVELLWEDALILFDYFKPKSLPEFDSYKTSTVSADLANLLRKMATIAPRSDKPKLGMGSVAAYIEGTSSKVPQLPEGAEDSPEVLNELFYLLADYHFKTKEQSKAIKFYMHDICKCPNSINIFKYLFK</sequence>
<dbReference type="PANTHER" id="PTHR15502:SF7">
    <property type="entry name" value="CALCINEURIN-BINDING PROTEIN CABIN-1"/>
    <property type="match status" value="1"/>
</dbReference>
<comment type="subcellular location">
    <subcellularLocation>
        <location evidence="1">Nucleus</location>
    </subcellularLocation>
</comment>
<evidence type="ECO:0000313" key="3">
    <source>
        <dbReference type="EMBL" id="CAJ0932527.1"/>
    </source>
</evidence>
<protein>
    <submittedName>
        <fullName evidence="3">Uncharacterized protein</fullName>
    </submittedName>
</protein>
<reference evidence="3" key="1">
    <citation type="submission" date="2023-07" db="EMBL/GenBank/DDBJ databases">
        <authorList>
            <person name="Stuckert A."/>
        </authorList>
    </citation>
    <scope>NUCLEOTIDE SEQUENCE</scope>
</reference>
<organism evidence="3 4">
    <name type="scientific">Ranitomeya imitator</name>
    <name type="common">mimic poison frog</name>
    <dbReference type="NCBI Taxonomy" id="111125"/>
    <lineage>
        <taxon>Eukaryota</taxon>
        <taxon>Metazoa</taxon>
        <taxon>Chordata</taxon>
        <taxon>Craniata</taxon>
        <taxon>Vertebrata</taxon>
        <taxon>Euteleostomi</taxon>
        <taxon>Amphibia</taxon>
        <taxon>Batrachia</taxon>
        <taxon>Anura</taxon>
        <taxon>Neobatrachia</taxon>
        <taxon>Hyloidea</taxon>
        <taxon>Dendrobatidae</taxon>
        <taxon>Dendrobatinae</taxon>
        <taxon>Ranitomeya</taxon>
    </lineage>
</organism>
<keyword evidence="4" id="KW-1185">Reference proteome</keyword>
<dbReference type="Proteomes" id="UP001176940">
    <property type="component" value="Unassembled WGS sequence"/>
</dbReference>
<comment type="caution">
    <text evidence="3">The sequence shown here is derived from an EMBL/GenBank/DDBJ whole genome shotgun (WGS) entry which is preliminary data.</text>
</comment>
<feature type="non-terminal residue" evidence="3">
    <location>
        <position position="1"/>
    </location>
</feature>
<gene>
    <name evidence="3" type="ORF">RIMI_LOCUS5135100</name>
</gene>
<name>A0ABN9L3Y6_9NEOB</name>
<dbReference type="EMBL" id="CAUEEQ010008629">
    <property type="protein sequence ID" value="CAJ0932527.1"/>
    <property type="molecule type" value="Genomic_DNA"/>
</dbReference>
<accession>A0ABN9L3Y6</accession>
<dbReference type="InterPro" id="IPR033053">
    <property type="entry name" value="Hir3/CABIN1"/>
</dbReference>
<keyword evidence="2" id="KW-0539">Nucleus</keyword>